<keyword evidence="1 2" id="KW-0694">RNA-binding</keyword>
<dbReference type="Proteomes" id="UP000323067">
    <property type="component" value="Chromosome ii"/>
</dbReference>
<evidence type="ECO:0000313" key="6">
    <source>
        <dbReference type="Proteomes" id="UP000323067"/>
    </source>
</evidence>
<dbReference type="PROSITE" id="PS50102">
    <property type="entry name" value="RRM"/>
    <property type="match status" value="1"/>
</dbReference>
<dbReference type="VEuPathDB" id="FungiDB:A9K55_000625"/>
<evidence type="ECO:0000256" key="3">
    <source>
        <dbReference type="SAM" id="MobiDB-lite"/>
    </source>
</evidence>
<dbReference type="SUPFAM" id="SSF54928">
    <property type="entry name" value="RNA-binding domain, RBD"/>
    <property type="match status" value="1"/>
</dbReference>
<dbReference type="CDD" id="cd12347">
    <property type="entry name" value="RRM_PPIE"/>
    <property type="match status" value="1"/>
</dbReference>
<dbReference type="InterPro" id="IPR012677">
    <property type="entry name" value="Nucleotide-bd_a/b_plait_sf"/>
</dbReference>
<dbReference type="PANTHER" id="PTHR48037">
    <property type="entry name" value="ATPASE E1"/>
    <property type="match status" value="1"/>
</dbReference>
<dbReference type="VEuPathDB" id="FungiDB:CCM_04543"/>
<dbReference type="Gene3D" id="3.30.70.330">
    <property type="match status" value="1"/>
</dbReference>
<dbReference type="InterPro" id="IPR034168">
    <property type="entry name" value="PPIE_RRM"/>
</dbReference>
<evidence type="ECO:0000313" key="5">
    <source>
        <dbReference type="EMBL" id="ATY66658.1"/>
    </source>
</evidence>
<accession>A0A2H4SU79</accession>
<protein>
    <submittedName>
        <fullName evidence="5">RNA recognition RNP-1</fullName>
    </submittedName>
</protein>
<dbReference type="EMBL" id="CP023327">
    <property type="protein sequence ID" value="ATY66658.1"/>
    <property type="molecule type" value="Genomic_DNA"/>
</dbReference>
<dbReference type="InterPro" id="IPR035979">
    <property type="entry name" value="RBD_domain_sf"/>
</dbReference>
<dbReference type="SMART" id="SM00360">
    <property type="entry name" value="RRM"/>
    <property type="match status" value="1"/>
</dbReference>
<gene>
    <name evidence="5" type="ORF">A9K55_000625</name>
</gene>
<dbReference type="Pfam" id="PF00076">
    <property type="entry name" value="RRM_1"/>
    <property type="match status" value="1"/>
</dbReference>
<evidence type="ECO:0000256" key="1">
    <source>
        <dbReference type="ARBA" id="ARBA00022884"/>
    </source>
</evidence>
<feature type="region of interest" description="Disordered" evidence="3">
    <location>
        <begin position="114"/>
        <end position="144"/>
    </location>
</feature>
<name>A0A2H4SU79_CORMI</name>
<evidence type="ECO:0000259" key="4">
    <source>
        <dbReference type="PROSITE" id="PS50102"/>
    </source>
</evidence>
<organism evidence="5 6">
    <name type="scientific">Cordyceps militaris</name>
    <name type="common">Caterpillar fungus</name>
    <name type="synonym">Clavaria militaris</name>
    <dbReference type="NCBI Taxonomy" id="73501"/>
    <lineage>
        <taxon>Eukaryota</taxon>
        <taxon>Fungi</taxon>
        <taxon>Dikarya</taxon>
        <taxon>Ascomycota</taxon>
        <taxon>Pezizomycotina</taxon>
        <taxon>Sordariomycetes</taxon>
        <taxon>Hypocreomycetidae</taxon>
        <taxon>Hypocreales</taxon>
        <taxon>Cordycipitaceae</taxon>
        <taxon>Cordyceps</taxon>
    </lineage>
</organism>
<reference evidence="5 6" key="1">
    <citation type="journal article" date="2017" name="BMC Genomics">
        <title>Chromosome level assembly and secondary metabolite potential of the parasitic fungus Cordyceps militaris.</title>
        <authorList>
            <person name="Kramer G.J."/>
            <person name="Nodwell J.R."/>
        </authorList>
    </citation>
    <scope>NUCLEOTIDE SEQUENCE [LARGE SCALE GENOMIC DNA]</scope>
    <source>
        <strain evidence="5 6">ATCC 34164</strain>
    </source>
</reference>
<dbReference type="AlphaFoldDB" id="A0A2H4SU79"/>
<sequence length="144" mass="15311">MSDAARWKATVYVGGLAPQVTNANVVDAFIPFGEIVEVKLPKPDASNTGETHKGFAYVEFEDSSDAKEAIDNMDQAEFFGRTLKVSLAKAPKSAQEGLGSKTAIWDQEGWLAENAAGEADLQAPSGPDPMQGLEDLDVAGPKQQ</sequence>
<feature type="domain" description="RRM" evidence="4">
    <location>
        <begin position="9"/>
        <end position="90"/>
    </location>
</feature>
<proteinExistence type="predicted"/>
<evidence type="ECO:0000256" key="2">
    <source>
        <dbReference type="PROSITE-ProRule" id="PRU00176"/>
    </source>
</evidence>
<dbReference type="PANTHER" id="PTHR48037:SF1">
    <property type="entry name" value="RRM DOMAIN-CONTAINING PROTEIN"/>
    <property type="match status" value="1"/>
</dbReference>
<dbReference type="GO" id="GO:0003723">
    <property type="term" value="F:RNA binding"/>
    <property type="evidence" value="ECO:0007669"/>
    <property type="project" value="UniProtKB-UniRule"/>
</dbReference>
<dbReference type="InterPro" id="IPR000504">
    <property type="entry name" value="RRM_dom"/>
</dbReference>
<dbReference type="OrthoDB" id="407442at2759"/>